<accession>A0A9W9NKN9</accession>
<dbReference type="EMBL" id="JAPQKT010000009">
    <property type="protein sequence ID" value="KAJ5221742.1"/>
    <property type="molecule type" value="Genomic_DNA"/>
</dbReference>
<dbReference type="GeneID" id="81388701"/>
<dbReference type="Proteomes" id="UP001147733">
    <property type="component" value="Unassembled WGS sequence"/>
</dbReference>
<reference evidence="1" key="2">
    <citation type="journal article" date="2023" name="IMA Fungus">
        <title>Comparative genomic study of the Penicillium genus elucidates a diverse pangenome and 15 lateral gene transfer events.</title>
        <authorList>
            <person name="Petersen C."/>
            <person name="Sorensen T."/>
            <person name="Nielsen M.R."/>
            <person name="Sondergaard T.E."/>
            <person name="Sorensen J.L."/>
            <person name="Fitzpatrick D.A."/>
            <person name="Frisvad J.C."/>
            <person name="Nielsen K.L."/>
        </authorList>
    </citation>
    <scope>NUCLEOTIDE SEQUENCE</scope>
    <source>
        <strain evidence="1">IBT 23319</strain>
    </source>
</reference>
<proteinExistence type="predicted"/>
<evidence type="ECO:0000313" key="1">
    <source>
        <dbReference type="EMBL" id="KAJ5221742.1"/>
    </source>
</evidence>
<name>A0A9W9NKN9_PENCI</name>
<dbReference type="AlphaFoldDB" id="A0A9W9NKN9"/>
<keyword evidence="2" id="KW-1185">Reference proteome</keyword>
<sequence>MMIGWARYPELKSKDGARDHDSENIALVCLMTIRSEQMTNTQAFKKARSILVGIEVMQALPASGAFLYNALTR</sequence>
<reference evidence="1" key="1">
    <citation type="submission" date="2022-11" db="EMBL/GenBank/DDBJ databases">
        <authorList>
            <person name="Petersen C."/>
        </authorList>
    </citation>
    <scope>NUCLEOTIDE SEQUENCE</scope>
    <source>
        <strain evidence="1">IBT 23319</strain>
    </source>
</reference>
<comment type="caution">
    <text evidence="1">The sequence shown here is derived from an EMBL/GenBank/DDBJ whole genome shotgun (WGS) entry which is preliminary data.</text>
</comment>
<evidence type="ECO:0000313" key="2">
    <source>
        <dbReference type="Proteomes" id="UP001147733"/>
    </source>
</evidence>
<organism evidence="1 2">
    <name type="scientific">Penicillium citrinum</name>
    <dbReference type="NCBI Taxonomy" id="5077"/>
    <lineage>
        <taxon>Eukaryota</taxon>
        <taxon>Fungi</taxon>
        <taxon>Dikarya</taxon>
        <taxon>Ascomycota</taxon>
        <taxon>Pezizomycotina</taxon>
        <taxon>Eurotiomycetes</taxon>
        <taxon>Eurotiomycetidae</taxon>
        <taxon>Eurotiales</taxon>
        <taxon>Aspergillaceae</taxon>
        <taxon>Penicillium</taxon>
    </lineage>
</organism>
<gene>
    <name evidence="1" type="ORF">N7469_010629</name>
</gene>
<dbReference type="RefSeq" id="XP_056496665.1">
    <property type="nucleotide sequence ID" value="XM_056649534.1"/>
</dbReference>
<protein>
    <submittedName>
        <fullName evidence="1">Uncharacterized protein</fullName>
    </submittedName>
</protein>